<dbReference type="EMBL" id="JMCC02000061">
    <property type="protein sequence ID" value="KIG15068.1"/>
    <property type="molecule type" value="Genomic_DNA"/>
</dbReference>
<dbReference type="RefSeq" id="WP_052552475.1">
    <property type="nucleotide sequence ID" value="NZ_JMCC02000061.1"/>
</dbReference>
<dbReference type="PANTHER" id="PTHR36922:SF1">
    <property type="entry name" value="DUF1993 DOMAIN-CONTAINING PROTEIN"/>
    <property type="match status" value="1"/>
</dbReference>
<gene>
    <name evidence="1" type="ORF">DB30_06100</name>
</gene>
<sequence length="168" mass="18820">MYTQIFGQMKKQLAQMDSWLMTAATYADAKKFDVDVFMTQRLAPDQFALARQVQIACDAAKLGAARITGKEAPSHADSEQTIAELRERIAATLTYLEGLTAADFGDVGERTVTQSRWEGKVMSTHDYLLEHVMPNFYFHSVHVYAILRHNGVGLGKRDYLGTLSKRDA</sequence>
<dbReference type="InterPro" id="IPR018531">
    <property type="entry name" value="DUF1993"/>
</dbReference>
<comment type="caution">
    <text evidence="1">The sequence shown here is derived from an EMBL/GenBank/DDBJ whole genome shotgun (WGS) entry which is preliminary data.</text>
</comment>
<dbReference type="InterPro" id="IPR034660">
    <property type="entry name" value="DinB/YfiT-like"/>
</dbReference>
<dbReference type="Proteomes" id="UP000031599">
    <property type="component" value="Unassembled WGS sequence"/>
</dbReference>
<organism evidence="1 2">
    <name type="scientific">Enhygromyxa salina</name>
    <dbReference type="NCBI Taxonomy" id="215803"/>
    <lineage>
        <taxon>Bacteria</taxon>
        <taxon>Pseudomonadati</taxon>
        <taxon>Myxococcota</taxon>
        <taxon>Polyangia</taxon>
        <taxon>Nannocystales</taxon>
        <taxon>Nannocystaceae</taxon>
        <taxon>Enhygromyxa</taxon>
    </lineage>
</organism>
<proteinExistence type="predicted"/>
<dbReference type="Pfam" id="PF09351">
    <property type="entry name" value="DUF1993"/>
    <property type="match status" value="1"/>
</dbReference>
<accession>A0A0C1ZVI0</accession>
<reference evidence="1 2" key="1">
    <citation type="submission" date="2014-12" db="EMBL/GenBank/DDBJ databases">
        <title>Genome assembly of Enhygromyxa salina DSM 15201.</title>
        <authorList>
            <person name="Sharma G."/>
            <person name="Subramanian S."/>
        </authorList>
    </citation>
    <scope>NUCLEOTIDE SEQUENCE [LARGE SCALE GENOMIC DNA]</scope>
    <source>
        <strain evidence="1 2">DSM 15201</strain>
    </source>
</reference>
<evidence type="ECO:0008006" key="3">
    <source>
        <dbReference type="Google" id="ProtNLM"/>
    </source>
</evidence>
<evidence type="ECO:0000313" key="2">
    <source>
        <dbReference type="Proteomes" id="UP000031599"/>
    </source>
</evidence>
<protein>
    <recommendedName>
        <fullName evidence="3">DUF1993 domain-containing protein</fullName>
    </recommendedName>
</protein>
<dbReference type="AlphaFoldDB" id="A0A0C1ZVI0"/>
<dbReference type="SUPFAM" id="SSF109854">
    <property type="entry name" value="DinB/YfiT-like putative metalloenzymes"/>
    <property type="match status" value="1"/>
</dbReference>
<dbReference type="PANTHER" id="PTHR36922">
    <property type="entry name" value="BLL2446 PROTEIN"/>
    <property type="match status" value="1"/>
</dbReference>
<name>A0A0C1ZVI0_9BACT</name>
<dbReference type="Gene3D" id="1.20.120.450">
    <property type="entry name" value="dinb family like domain"/>
    <property type="match status" value="1"/>
</dbReference>
<evidence type="ECO:0000313" key="1">
    <source>
        <dbReference type="EMBL" id="KIG15068.1"/>
    </source>
</evidence>